<feature type="compositionally biased region" description="Basic and acidic residues" evidence="2">
    <location>
        <begin position="11"/>
        <end position="21"/>
    </location>
</feature>
<dbReference type="Proteomes" id="UP000593576">
    <property type="component" value="Unassembled WGS sequence"/>
</dbReference>
<dbReference type="GO" id="GO:0008270">
    <property type="term" value="F:zinc ion binding"/>
    <property type="evidence" value="ECO:0007669"/>
    <property type="project" value="UniProtKB-KW"/>
</dbReference>
<sequence length="454" mass="51033">MSIEDSGGFRSSEDRATKKVRFKGTDGKEGVDMIVDMSSEPMLSWKDRLLDVLRSTVNGVLSIMFSNRVQRILVKEMATMVVPSMPFKLRDVEHGYFLVKFQGNDDSEKELTQEPCVVFGQYLTVQPWMPDFNPLQLFPNVVMTWIRLPGLLGFLYKRKILEEIGGFIGRVVKLDYNRNSRSRGRFAQMAIYVNLDKPLIPQILVNRTVQRVEYEALPLICFGCGRNGHMKALCPHSVDNLDHPREKEVVSVGNIEGKKEEAFGPWMDKGSTHKAGVNGVSGQNKRIGETDMAKHGPRLEGVVATSSLGGSSVGVELGLVLGDSVLHQEGQSTFNMVYNNFPVSGQNNKVHLDSEIAVLGRSRLRILIIPTRVRLKLWCQLMTECWIPLSILLSILKKIRILKLKIYRRVVVLVNWEKDIWALKDEVRGTKGFLSRAEGAFKGHGGHVKVADNS</sequence>
<keyword evidence="1" id="KW-0863">Zinc-finger</keyword>
<protein>
    <recommendedName>
        <fullName evidence="3">CCHC-type domain-containing protein</fullName>
    </recommendedName>
</protein>
<dbReference type="OrthoDB" id="1109467at2759"/>
<organism evidence="4 5">
    <name type="scientific">Gossypium schwendimanii</name>
    <name type="common">Cotton</name>
    <dbReference type="NCBI Taxonomy" id="34291"/>
    <lineage>
        <taxon>Eukaryota</taxon>
        <taxon>Viridiplantae</taxon>
        <taxon>Streptophyta</taxon>
        <taxon>Embryophyta</taxon>
        <taxon>Tracheophyta</taxon>
        <taxon>Spermatophyta</taxon>
        <taxon>Magnoliopsida</taxon>
        <taxon>eudicotyledons</taxon>
        <taxon>Gunneridae</taxon>
        <taxon>Pentapetalae</taxon>
        <taxon>rosids</taxon>
        <taxon>malvids</taxon>
        <taxon>Malvales</taxon>
        <taxon>Malvaceae</taxon>
        <taxon>Malvoideae</taxon>
        <taxon>Gossypium</taxon>
    </lineage>
</organism>
<dbReference type="InterPro" id="IPR001878">
    <property type="entry name" value="Znf_CCHC"/>
</dbReference>
<reference evidence="4 5" key="1">
    <citation type="journal article" date="2019" name="Genome Biol. Evol.">
        <title>Insights into the evolution of the New World diploid cottons (Gossypium, subgenus Houzingenia) based on genome sequencing.</title>
        <authorList>
            <person name="Grover C.E."/>
            <person name="Arick M.A. 2nd"/>
            <person name="Thrash A."/>
            <person name="Conover J.L."/>
            <person name="Sanders W.S."/>
            <person name="Peterson D.G."/>
            <person name="Frelichowski J.E."/>
            <person name="Scheffler J.A."/>
            <person name="Scheffler B.E."/>
            <person name="Wendel J.F."/>
        </authorList>
    </citation>
    <scope>NUCLEOTIDE SEQUENCE [LARGE SCALE GENOMIC DNA]</scope>
    <source>
        <strain evidence="4">1</strain>
        <tissue evidence="4">Leaf</tissue>
    </source>
</reference>
<proteinExistence type="predicted"/>
<dbReference type="PROSITE" id="PS50158">
    <property type="entry name" value="ZF_CCHC"/>
    <property type="match status" value="1"/>
</dbReference>
<dbReference type="InterPro" id="IPR040256">
    <property type="entry name" value="At4g02000-like"/>
</dbReference>
<name>A0A7J9KPT3_GOSSC</name>
<evidence type="ECO:0000256" key="1">
    <source>
        <dbReference type="PROSITE-ProRule" id="PRU00047"/>
    </source>
</evidence>
<dbReference type="GO" id="GO:0003676">
    <property type="term" value="F:nucleic acid binding"/>
    <property type="evidence" value="ECO:0007669"/>
    <property type="project" value="InterPro"/>
</dbReference>
<keyword evidence="1" id="KW-0479">Metal-binding</keyword>
<keyword evidence="1" id="KW-0862">Zinc</keyword>
<feature type="domain" description="CCHC-type" evidence="3">
    <location>
        <begin position="221"/>
        <end position="235"/>
    </location>
</feature>
<dbReference type="AlphaFoldDB" id="A0A7J9KPT3"/>
<evidence type="ECO:0000259" key="3">
    <source>
        <dbReference type="PROSITE" id="PS50158"/>
    </source>
</evidence>
<comment type="caution">
    <text evidence="4">The sequence shown here is derived from an EMBL/GenBank/DDBJ whole genome shotgun (WGS) entry which is preliminary data.</text>
</comment>
<accession>A0A7J9KPT3</accession>
<evidence type="ECO:0000256" key="2">
    <source>
        <dbReference type="SAM" id="MobiDB-lite"/>
    </source>
</evidence>
<evidence type="ECO:0000313" key="4">
    <source>
        <dbReference type="EMBL" id="MBA0848346.1"/>
    </source>
</evidence>
<keyword evidence="5" id="KW-1185">Reference proteome</keyword>
<feature type="region of interest" description="Disordered" evidence="2">
    <location>
        <begin position="1"/>
        <end position="21"/>
    </location>
</feature>
<dbReference type="EMBL" id="JABFAF010000002">
    <property type="protein sequence ID" value="MBA0848346.1"/>
    <property type="molecule type" value="Genomic_DNA"/>
</dbReference>
<dbReference type="PANTHER" id="PTHR31286">
    <property type="entry name" value="GLYCINE-RICH CELL WALL STRUCTURAL PROTEIN 1.8-LIKE"/>
    <property type="match status" value="1"/>
</dbReference>
<dbReference type="PANTHER" id="PTHR31286:SF173">
    <property type="entry name" value="DUF4283 DOMAIN-CONTAINING PROTEIN"/>
    <property type="match status" value="1"/>
</dbReference>
<gene>
    <name evidence="4" type="ORF">Goshw_000988</name>
</gene>
<evidence type="ECO:0000313" key="5">
    <source>
        <dbReference type="Proteomes" id="UP000593576"/>
    </source>
</evidence>